<sequence length="141" mass="15835">MDLRPVKWPKASIYMSLPGGIIDLPSTGVRAVLVVAALHKGRARRSLIPSMRGYKRKSCLQHSAVPSELARRRTLINMKHHRALHPIERATFANYLSVCWVSAKQRAGSRPSFSVRLSSRLYSVEQRSAQTVQTCFHSLPS</sequence>
<name>A0A6A5T8X0_9PLEO</name>
<dbReference type="EMBL" id="ML977042">
    <property type="protein sequence ID" value="KAF1949103.1"/>
    <property type="molecule type" value="Genomic_DNA"/>
</dbReference>
<keyword evidence="2" id="KW-1185">Reference proteome</keyword>
<gene>
    <name evidence="1" type="ORF">CC80DRAFT_281353</name>
</gene>
<dbReference type="Proteomes" id="UP000800035">
    <property type="component" value="Unassembled WGS sequence"/>
</dbReference>
<reference evidence="1" key="1">
    <citation type="journal article" date="2020" name="Stud. Mycol.">
        <title>101 Dothideomycetes genomes: a test case for predicting lifestyles and emergence of pathogens.</title>
        <authorList>
            <person name="Haridas S."/>
            <person name="Albert R."/>
            <person name="Binder M."/>
            <person name="Bloem J."/>
            <person name="Labutti K."/>
            <person name="Salamov A."/>
            <person name="Andreopoulos B."/>
            <person name="Baker S."/>
            <person name="Barry K."/>
            <person name="Bills G."/>
            <person name="Bluhm B."/>
            <person name="Cannon C."/>
            <person name="Castanera R."/>
            <person name="Culley D."/>
            <person name="Daum C."/>
            <person name="Ezra D."/>
            <person name="Gonzalez J."/>
            <person name="Henrissat B."/>
            <person name="Kuo A."/>
            <person name="Liang C."/>
            <person name="Lipzen A."/>
            <person name="Lutzoni F."/>
            <person name="Magnuson J."/>
            <person name="Mondo S."/>
            <person name="Nolan M."/>
            <person name="Ohm R."/>
            <person name="Pangilinan J."/>
            <person name="Park H.-J."/>
            <person name="Ramirez L."/>
            <person name="Alfaro M."/>
            <person name="Sun H."/>
            <person name="Tritt A."/>
            <person name="Yoshinaga Y."/>
            <person name="Zwiers L.-H."/>
            <person name="Turgeon B."/>
            <person name="Goodwin S."/>
            <person name="Spatafora J."/>
            <person name="Crous P."/>
            <person name="Grigoriev I."/>
        </authorList>
    </citation>
    <scope>NUCLEOTIDE SEQUENCE</scope>
    <source>
        <strain evidence="1">CBS 675.92</strain>
    </source>
</reference>
<proteinExistence type="predicted"/>
<organism evidence="1 2">
    <name type="scientific">Byssothecium circinans</name>
    <dbReference type="NCBI Taxonomy" id="147558"/>
    <lineage>
        <taxon>Eukaryota</taxon>
        <taxon>Fungi</taxon>
        <taxon>Dikarya</taxon>
        <taxon>Ascomycota</taxon>
        <taxon>Pezizomycotina</taxon>
        <taxon>Dothideomycetes</taxon>
        <taxon>Pleosporomycetidae</taxon>
        <taxon>Pleosporales</taxon>
        <taxon>Massarineae</taxon>
        <taxon>Massarinaceae</taxon>
        <taxon>Byssothecium</taxon>
    </lineage>
</organism>
<dbReference type="AlphaFoldDB" id="A0A6A5T8X0"/>
<evidence type="ECO:0000313" key="1">
    <source>
        <dbReference type="EMBL" id="KAF1949103.1"/>
    </source>
</evidence>
<accession>A0A6A5T8X0</accession>
<protein>
    <submittedName>
        <fullName evidence="1">Uncharacterized protein</fullName>
    </submittedName>
</protein>
<evidence type="ECO:0000313" key="2">
    <source>
        <dbReference type="Proteomes" id="UP000800035"/>
    </source>
</evidence>